<feature type="domain" description="OLD protein-like TOPRIM" evidence="1">
    <location>
        <begin position="11"/>
        <end position="67"/>
    </location>
</feature>
<evidence type="ECO:0000313" key="3">
    <source>
        <dbReference type="Proteomes" id="UP001139493"/>
    </source>
</evidence>
<reference evidence="2" key="1">
    <citation type="submission" date="2022-06" db="EMBL/GenBank/DDBJ databases">
        <title>Genomic Encyclopedia of Archaeal and Bacterial Type Strains, Phase II (KMG-II): from individual species to whole genera.</title>
        <authorList>
            <person name="Goeker M."/>
        </authorList>
    </citation>
    <scope>NUCLEOTIDE SEQUENCE</scope>
    <source>
        <strain evidence="2">DSM 26652</strain>
    </source>
</reference>
<keyword evidence="3" id="KW-1185">Reference proteome</keyword>
<accession>A0A9X2JWC2</accession>
<dbReference type="Pfam" id="PF20469">
    <property type="entry name" value="OLD-like_TOPRIM"/>
    <property type="match status" value="1"/>
</dbReference>
<name>A0A9X2JWC2_9MICO</name>
<dbReference type="Proteomes" id="UP001139493">
    <property type="component" value="Unassembled WGS sequence"/>
</dbReference>
<gene>
    <name evidence="2" type="ORF">APR03_002753</name>
</gene>
<proteinExistence type="predicted"/>
<evidence type="ECO:0000313" key="2">
    <source>
        <dbReference type="EMBL" id="MCP2265397.1"/>
    </source>
</evidence>
<dbReference type="RefSeq" id="WP_253836529.1">
    <property type="nucleotide sequence ID" value="NZ_JAMTCS010000008.1"/>
</dbReference>
<dbReference type="AlphaFoldDB" id="A0A9X2JWC2"/>
<protein>
    <recommendedName>
        <fullName evidence="1">OLD protein-like TOPRIM domain-containing protein</fullName>
    </recommendedName>
</protein>
<organism evidence="2 3">
    <name type="scientific">Promicromonospora thailandica</name>
    <dbReference type="NCBI Taxonomy" id="765201"/>
    <lineage>
        <taxon>Bacteria</taxon>
        <taxon>Bacillati</taxon>
        <taxon>Actinomycetota</taxon>
        <taxon>Actinomycetes</taxon>
        <taxon>Micrococcales</taxon>
        <taxon>Promicromonosporaceae</taxon>
        <taxon>Promicromonospora</taxon>
    </lineage>
</organism>
<sequence>MNLSGVFDLTARTVLLVEGESDRAAIEALASRWALPLGAHAVQVVPMGGVTNVGHHLTALAAHPVPVRVGGLYDSAEERVVLKALERAGRRVPGDTTPLSALGFFGCERDLEDELVRALGVDGCLEVIAAQGALRSFERLRRQPAQQGWTVPQVLHRFLGSGSGRKERYARLFTEAIPQGRVPEPLDGVLRWALRDEPPPPLPFETEATSL</sequence>
<evidence type="ECO:0000259" key="1">
    <source>
        <dbReference type="Pfam" id="PF20469"/>
    </source>
</evidence>
<dbReference type="InterPro" id="IPR034139">
    <property type="entry name" value="TOPRIM_OLD"/>
</dbReference>
<dbReference type="EMBL" id="JAMTCS010000008">
    <property type="protein sequence ID" value="MCP2265397.1"/>
    <property type="molecule type" value="Genomic_DNA"/>
</dbReference>
<comment type="caution">
    <text evidence="2">The sequence shown here is derived from an EMBL/GenBank/DDBJ whole genome shotgun (WGS) entry which is preliminary data.</text>
</comment>